<feature type="region of interest" description="Disordered" evidence="1">
    <location>
        <begin position="39"/>
        <end position="65"/>
    </location>
</feature>
<accession>A0ABT9TQQ1</accession>
<organism evidence="2 3">
    <name type="scientific">Paenarthrobacter nicotinovorans</name>
    <name type="common">Arthrobacter nicotinovorans</name>
    <dbReference type="NCBI Taxonomy" id="29320"/>
    <lineage>
        <taxon>Bacteria</taxon>
        <taxon>Bacillati</taxon>
        <taxon>Actinomycetota</taxon>
        <taxon>Actinomycetes</taxon>
        <taxon>Micrococcales</taxon>
        <taxon>Micrococcaceae</taxon>
        <taxon>Paenarthrobacter</taxon>
    </lineage>
</organism>
<comment type="caution">
    <text evidence="2">The sequence shown here is derived from an EMBL/GenBank/DDBJ whole genome shotgun (WGS) entry which is preliminary data.</text>
</comment>
<dbReference type="RefSeq" id="WP_306878954.1">
    <property type="nucleotide sequence ID" value="NZ_JAUSSW010000010.1"/>
</dbReference>
<dbReference type="Proteomes" id="UP001244563">
    <property type="component" value="Unassembled WGS sequence"/>
</dbReference>
<gene>
    <name evidence="2" type="ORF">J2T10_003360</name>
</gene>
<dbReference type="EMBL" id="JAUSSW010000010">
    <property type="protein sequence ID" value="MDQ0103695.1"/>
    <property type="molecule type" value="Genomic_DNA"/>
</dbReference>
<name>A0ABT9TQQ1_PAENI</name>
<evidence type="ECO:0000313" key="3">
    <source>
        <dbReference type="Proteomes" id="UP001244563"/>
    </source>
</evidence>
<keyword evidence="3" id="KW-1185">Reference proteome</keyword>
<protein>
    <submittedName>
        <fullName evidence="2">Uncharacterized protein</fullName>
    </submittedName>
</protein>
<sequence length="65" mass="7743">MNDAELTEYYRFQAMHWKNLALIYHQQLMATKNRPERHYGKTTLHRDPTGAAAVNAVEKERKNRK</sequence>
<proteinExistence type="predicted"/>
<evidence type="ECO:0000313" key="2">
    <source>
        <dbReference type="EMBL" id="MDQ0103695.1"/>
    </source>
</evidence>
<reference evidence="2 3" key="1">
    <citation type="submission" date="2023-07" db="EMBL/GenBank/DDBJ databases">
        <title>Sorghum-associated microbial communities from plants grown in Nebraska, USA.</title>
        <authorList>
            <person name="Schachtman D."/>
        </authorList>
    </citation>
    <scope>NUCLEOTIDE SEQUENCE [LARGE SCALE GENOMIC DNA]</scope>
    <source>
        <strain evidence="2 3">CC523</strain>
    </source>
</reference>
<feature type="compositionally biased region" description="Basic and acidic residues" evidence="1">
    <location>
        <begin position="39"/>
        <end position="48"/>
    </location>
</feature>
<evidence type="ECO:0000256" key="1">
    <source>
        <dbReference type="SAM" id="MobiDB-lite"/>
    </source>
</evidence>